<dbReference type="EMBL" id="JACHIA010000015">
    <property type="protein sequence ID" value="MBB6072472.1"/>
    <property type="molecule type" value="Genomic_DNA"/>
</dbReference>
<keyword evidence="3" id="KW-1185">Reference proteome</keyword>
<keyword evidence="1" id="KW-1133">Transmembrane helix</keyword>
<keyword evidence="1" id="KW-0472">Membrane</keyword>
<keyword evidence="1" id="KW-0812">Transmembrane</keyword>
<comment type="caution">
    <text evidence="2">The sequence shown here is derived from an EMBL/GenBank/DDBJ whole genome shotgun (WGS) entry which is preliminary data.</text>
</comment>
<dbReference type="Proteomes" id="UP000582837">
    <property type="component" value="Unassembled WGS sequence"/>
</dbReference>
<feature type="transmembrane region" description="Helical" evidence="1">
    <location>
        <begin position="20"/>
        <end position="42"/>
    </location>
</feature>
<evidence type="ECO:0000313" key="3">
    <source>
        <dbReference type="Proteomes" id="UP000582837"/>
    </source>
</evidence>
<dbReference type="RefSeq" id="WP_170038281.1">
    <property type="nucleotide sequence ID" value="NZ_JABDTL010000002.1"/>
</dbReference>
<gene>
    <name evidence="2" type="ORF">HNQ61_004134</name>
</gene>
<dbReference type="CDD" id="cd21809">
    <property type="entry name" value="ABC-2_lan_permease-like"/>
    <property type="match status" value="1"/>
</dbReference>
<feature type="transmembrane region" description="Helical" evidence="1">
    <location>
        <begin position="108"/>
        <end position="141"/>
    </location>
</feature>
<accession>A0A841H3E7</accession>
<feature type="transmembrane region" description="Helical" evidence="1">
    <location>
        <begin position="68"/>
        <end position="87"/>
    </location>
</feature>
<dbReference type="Pfam" id="PF12730">
    <property type="entry name" value="ABC2_membrane_4"/>
    <property type="match status" value="1"/>
</dbReference>
<proteinExistence type="predicted"/>
<evidence type="ECO:0000313" key="2">
    <source>
        <dbReference type="EMBL" id="MBB6072472.1"/>
    </source>
</evidence>
<protein>
    <recommendedName>
        <fullName evidence="4">ABC transporter permease</fullName>
    </recommendedName>
</protein>
<dbReference type="AlphaFoldDB" id="A0A841H3E7"/>
<evidence type="ECO:0008006" key="4">
    <source>
        <dbReference type="Google" id="ProtNLM"/>
    </source>
</evidence>
<sequence>MTASPLPALRAEWLKQRRSLAGWLILAGGLFTPSIIFALRLYQRRALPAMYAAPTFWEKHWTQSWESITIMILPMMGVLITALVAQIEFRNNTWKQVHATPQPPAAIFFAKLAVVLVLMAELFVVLNLGVYASAMLPALVFGHVDAPSTPVPAGLFLARSARFFVDCLPVVALQFGVALHFRNFMVPVGVGMAVWILTIGMFNSRVSYLIPFSYPGLDYMVDAGYRTGYGLPVSISAIALGAAAAFTLAGYAMYAGKKDRGS</sequence>
<feature type="transmembrane region" description="Helical" evidence="1">
    <location>
        <begin position="188"/>
        <end position="210"/>
    </location>
</feature>
<name>A0A841H3E7_9BACT</name>
<evidence type="ECO:0000256" key="1">
    <source>
        <dbReference type="SAM" id="Phobius"/>
    </source>
</evidence>
<organism evidence="2 3">
    <name type="scientific">Longimicrobium terrae</name>
    <dbReference type="NCBI Taxonomy" id="1639882"/>
    <lineage>
        <taxon>Bacteria</taxon>
        <taxon>Pseudomonadati</taxon>
        <taxon>Gemmatimonadota</taxon>
        <taxon>Longimicrobiia</taxon>
        <taxon>Longimicrobiales</taxon>
        <taxon>Longimicrobiaceae</taxon>
        <taxon>Longimicrobium</taxon>
    </lineage>
</organism>
<reference evidence="2 3" key="1">
    <citation type="submission" date="2020-08" db="EMBL/GenBank/DDBJ databases">
        <title>Genomic Encyclopedia of Type Strains, Phase IV (KMG-IV): sequencing the most valuable type-strain genomes for metagenomic binning, comparative biology and taxonomic classification.</title>
        <authorList>
            <person name="Goeker M."/>
        </authorList>
    </citation>
    <scope>NUCLEOTIDE SEQUENCE [LARGE SCALE GENOMIC DNA]</scope>
    <source>
        <strain evidence="2 3">DSM 29007</strain>
    </source>
</reference>
<feature type="transmembrane region" description="Helical" evidence="1">
    <location>
        <begin position="230"/>
        <end position="254"/>
    </location>
</feature>